<dbReference type="PROSITE" id="PS50103">
    <property type="entry name" value="ZF_C3H1"/>
    <property type="match status" value="2"/>
</dbReference>
<keyword evidence="2 4" id="KW-0863">Zinc-finger</keyword>
<evidence type="ECO:0000256" key="1">
    <source>
        <dbReference type="ARBA" id="ARBA00022723"/>
    </source>
</evidence>
<evidence type="ECO:0000256" key="4">
    <source>
        <dbReference type="PROSITE-ProRule" id="PRU00723"/>
    </source>
</evidence>
<reference evidence="7 8" key="1">
    <citation type="journal article" date="2015" name="Genome Biol. Evol.">
        <title>Comparative Genomics of a Bacterivorous Green Alga Reveals Evolutionary Causalities and Consequences of Phago-Mixotrophic Mode of Nutrition.</title>
        <authorList>
            <person name="Burns J.A."/>
            <person name="Paasch A."/>
            <person name="Narechania A."/>
            <person name="Kim E."/>
        </authorList>
    </citation>
    <scope>NUCLEOTIDE SEQUENCE [LARGE SCALE GENOMIC DNA]</scope>
    <source>
        <strain evidence="7 8">PLY_AMNH</strain>
    </source>
</reference>
<evidence type="ECO:0000313" key="8">
    <source>
        <dbReference type="Proteomes" id="UP001190700"/>
    </source>
</evidence>
<comment type="caution">
    <text evidence="7">The sequence shown here is derived from an EMBL/GenBank/DDBJ whole genome shotgun (WGS) entry which is preliminary data.</text>
</comment>
<evidence type="ECO:0000259" key="6">
    <source>
        <dbReference type="PROSITE" id="PS50103"/>
    </source>
</evidence>
<dbReference type="GO" id="GO:0008270">
    <property type="term" value="F:zinc ion binding"/>
    <property type="evidence" value="ECO:0007669"/>
    <property type="project" value="UniProtKB-KW"/>
</dbReference>
<feature type="non-terminal residue" evidence="7">
    <location>
        <position position="693"/>
    </location>
</feature>
<feature type="zinc finger region" description="C3H1-type" evidence="4">
    <location>
        <begin position="248"/>
        <end position="275"/>
    </location>
</feature>
<name>A0AAE0GYR8_9CHLO</name>
<dbReference type="SMART" id="SM00356">
    <property type="entry name" value="ZnF_C3H1"/>
    <property type="match status" value="2"/>
</dbReference>
<feature type="compositionally biased region" description="Pro residues" evidence="5">
    <location>
        <begin position="181"/>
        <end position="197"/>
    </location>
</feature>
<keyword evidence="8" id="KW-1185">Reference proteome</keyword>
<keyword evidence="1 4" id="KW-0479">Metal-binding</keyword>
<feature type="compositionally biased region" description="Pro residues" evidence="5">
    <location>
        <begin position="386"/>
        <end position="401"/>
    </location>
</feature>
<gene>
    <name evidence="7" type="ORF">CYMTET_5611</name>
</gene>
<feature type="region of interest" description="Disordered" evidence="5">
    <location>
        <begin position="158"/>
        <end position="249"/>
    </location>
</feature>
<proteinExistence type="predicted"/>
<feature type="region of interest" description="Disordered" evidence="5">
    <location>
        <begin position="278"/>
        <end position="411"/>
    </location>
</feature>
<feature type="compositionally biased region" description="Low complexity" evidence="5">
    <location>
        <begin position="170"/>
        <end position="180"/>
    </location>
</feature>
<feature type="compositionally biased region" description="Low complexity" evidence="5">
    <location>
        <begin position="376"/>
        <end position="385"/>
    </location>
</feature>
<feature type="domain" description="C3H1-type" evidence="6">
    <location>
        <begin position="248"/>
        <end position="275"/>
    </location>
</feature>
<evidence type="ECO:0000256" key="3">
    <source>
        <dbReference type="ARBA" id="ARBA00022833"/>
    </source>
</evidence>
<feature type="zinc finger region" description="C3H1-type" evidence="4">
    <location>
        <begin position="98"/>
        <end position="126"/>
    </location>
</feature>
<dbReference type="Proteomes" id="UP001190700">
    <property type="component" value="Unassembled WGS sequence"/>
</dbReference>
<dbReference type="EMBL" id="LGRX02001106">
    <property type="protein sequence ID" value="KAK3286855.1"/>
    <property type="molecule type" value="Genomic_DNA"/>
</dbReference>
<organism evidence="7 8">
    <name type="scientific">Cymbomonas tetramitiformis</name>
    <dbReference type="NCBI Taxonomy" id="36881"/>
    <lineage>
        <taxon>Eukaryota</taxon>
        <taxon>Viridiplantae</taxon>
        <taxon>Chlorophyta</taxon>
        <taxon>Pyramimonadophyceae</taxon>
        <taxon>Pyramimonadales</taxon>
        <taxon>Pyramimonadaceae</taxon>
        <taxon>Cymbomonas</taxon>
    </lineage>
</organism>
<feature type="compositionally biased region" description="Pro residues" evidence="5">
    <location>
        <begin position="158"/>
        <end position="169"/>
    </location>
</feature>
<keyword evidence="3 4" id="KW-0862">Zinc</keyword>
<protein>
    <recommendedName>
        <fullName evidence="6">C3H1-type domain-containing protein</fullName>
    </recommendedName>
</protein>
<evidence type="ECO:0000256" key="2">
    <source>
        <dbReference type="ARBA" id="ARBA00022771"/>
    </source>
</evidence>
<evidence type="ECO:0000256" key="5">
    <source>
        <dbReference type="SAM" id="MobiDB-lite"/>
    </source>
</evidence>
<dbReference type="AlphaFoldDB" id="A0AAE0GYR8"/>
<sequence length="693" mass="72189">MFGLKQFVEDMGNPLEETEGIDNPGEVYESVLQRKGGLLALFRSRKDLFAFWRVPLLIYNNPNSGLGPWSDPDFGVWILPSDGKGQPLPDYRLPHVPKQTAQICVQFSETGICKHGVLCTSKHLPHCFPASMKTFWEMENPHVNVASIVSGSYYGHPPPPSLPPPPTPLAEPNLPKAAPAKPAPPTEPYPGPSPKARPAPSQGPAAPAKPAPPTEPYPGPSPKAGPAPSQGPAPPAVPPVTKTAPQPQRKPVPCLQFIQTGCCANETCMKLHIIPAKEKPKGAAAQASTPSAGEAAGTLEPGAAQGKDSASNPEVDKAVPAASEATPKSKPEGMLIFNHGKMYPKESVQPGDPVGGAPKRARGPRGQKRGERSNEAGEAAPEEAPLVPPPKTPPGSPPPTDRQPAANQQWTKSWGDEEAVGGQMEVKMGGMTAADRAGAMMGMAQQGMGEMEEGWVHGSHPNVMHVSQLAAQSGAGGAMEGMMGRMDRGWMPGMGGEANGRMGAGGGMGLREVPVGEPAGAERMPAGLVGEGQMLGSGMGAMVRQGGMLVGGNQPVMMAPMGTTQAPMSNMMAVRRVANGQVTSILAGHLRASRGKPASSLLGQAGFEPPGASRLRASWGKAGFEPPGAKPAWSLTPCCSLRTIIDLAQCGCRACPGTPSFPVYAPVMPVMQGQQVPVMRGQQVPVMRGQQVP</sequence>
<evidence type="ECO:0000313" key="7">
    <source>
        <dbReference type="EMBL" id="KAK3286855.1"/>
    </source>
</evidence>
<dbReference type="InterPro" id="IPR036855">
    <property type="entry name" value="Znf_CCCH_sf"/>
</dbReference>
<feature type="compositionally biased region" description="Pro residues" evidence="5">
    <location>
        <begin position="207"/>
        <end position="238"/>
    </location>
</feature>
<dbReference type="InterPro" id="IPR000571">
    <property type="entry name" value="Znf_CCCH"/>
</dbReference>
<accession>A0AAE0GYR8</accession>
<dbReference type="SUPFAM" id="SSF90229">
    <property type="entry name" value="CCCH zinc finger"/>
    <property type="match status" value="1"/>
</dbReference>
<feature type="domain" description="C3H1-type" evidence="6">
    <location>
        <begin position="98"/>
        <end position="126"/>
    </location>
</feature>